<evidence type="ECO:0000313" key="2">
    <source>
        <dbReference type="EMBL" id="EPY53442.1"/>
    </source>
</evidence>
<name>S9X8I6_SCHCR</name>
<dbReference type="AlphaFoldDB" id="S9X8I6"/>
<organism evidence="2 3">
    <name type="scientific">Schizosaccharomyces cryophilus (strain OY26 / ATCC MYA-4695 / CBS 11777 / NBRC 106824 / NRRL Y48691)</name>
    <name type="common">Fission yeast</name>
    <dbReference type="NCBI Taxonomy" id="653667"/>
    <lineage>
        <taxon>Eukaryota</taxon>
        <taxon>Fungi</taxon>
        <taxon>Dikarya</taxon>
        <taxon>Ascomycota</taxon>
        <taxon>Taphrinomycotina</taxon>
        <taxon>Schizosaccharomycetes</taxon>
        <taxon>Schizosaccharomycetales</taxon>
        <taxon>Schizosaccharomycetaceae</taxon>
        <taxon>Schizosaccharomyces</taxon>
    </lineage>
</organism>
<feature type="region of interest" description="Disordered" evidence="1">
    <location>
        <begin position="1"/>
        <end position="28"/>
    </location>
</feature>
<dbReference type="OMA" id="QWSSIEN"/>
<proteinExistence type="predicted"/>
<feature type="region of interest" description="Disordered" evidence="1">
    <location>
        <begin position="80"/>
        <end position="102"/>
    </location>
</feature>
<gene>
    <name evidence="2" type="ORF">SPOG_04555</name>
</gene>
<dbReference type="RefSeq" id="XP_013022008.1">
    <property type="nucleotide sequence ID" value="XM_013166554.1"/>
</dbReference>
<dbReference type="EMBL" id="KE546988">
    <property type="protein sequence ID" value="EPY53442.1"/>
    <property type="molecule type" value="Genomic_DNA"/>
</dbReference>
<reference evidence="2 3" key="1">
    <citation type="journal article" date="2011" name="Science">
        <title>Comparative functional genomics of the fission yeasts.</title>
        <authorList>
            <person name="Rhind N."/>
            <person name="Chen Z."/>
            <person name="Yassour M."/>
            <person name="Thompson D.A."/>
            <person name="Haas B.J."/>
            <person name="Habib N."/>
            <person name="Wapinski I."/>
            <person name="Roy S."/>
            <person name="Lin M.F."/>
            <person name="Heiman D.I."/>
            <person name="Young S.K."/>
            <person name="Furuya K."/>
            <person name="Guo Y."/>
            <person name="Pidoux A."/>
            <person name="Chen H.M."/>
            <person name="Robbertse B."/>
            <person name="Goldberg J.M."/>
            <person name="Aoki K."/>
            <person name="Bayne E.H."/>
            <person name="Berlin A.M."/>
            <person name="Desjardins C.A."/>
            <person name="Dobbs E."/>
            <person name="Dukaj L."/>
            <person name="Fan L."/>
            <person name="FitzGerald M.G."/>
            <person name="French C."/>
            <person name="Gujja S."/>
            <person name="Hansen K."/>
            <person name="Keifenheim D."/>
            <person name="Levin J.Z."/>
            <person name="Mosher R.A."/>
            <person name="Mueller C.A."/>
            <person name="Pfiffner J."/>
            <person name="Priest M."/>
            <person name="Russ C."/>
            <person name="Smialowska A."/>
            <person name="Swoboda P."/>
            <person name="Sykes S.M."/>
            <person name="Vaughn M."/>
            <person name="Vengrova S."/>
            <person name="Yoder R."/>
            <person name="Zeng Q."/>
            <person name="Allshire R."/>
            <person name="Baulcombe D."/>
            <person name="Birren B.W."/>
            <person name="Brown W."/>
            <person name="Ekwall K."/>
            <person name="Kellis M."/>
            <person name="Leatherwood J."/>
            <person name="Levin H."/>
            <person name="Margalit H."/>
            <person name="Martienssen R."/>
            <person name="Nieduszynski C.A."/>
            <person name="Spatafora J.W."/>
            <person name="Friedman N."/>
            <person name="Dalgaard J.Z."/>
            <person name="Baumann P."/>
            <person name="Niki H."/>
            <person name="Regev A."/>
            <person name="Nusbaum C."/>
        </authorList>
    </citation>
    <scope>NUCLEOTIDE SEQUENCE [LARGE SCALE GENOMIC DNA]</scope>
    <source>
        <strain evidence="3">OY26 / ATCC MYA-4695 / CBS 11777 / NBRC 106824 / NRRL Y48691</strain>
    </source>
</reference>
<sequence length="102" mass="11599">MGYHRVPNNDLIPSLPTPPFDPDSLKKSSVDALPRVPVDDVKLPDPIQWSSIENLRKHYQKWKLQKEKAQWETLRRVAPGYSSSTPLLSTQAESTFKDPNSS</sequence>
<keyword evidence="3" id="KW-1185">Reference proteome</keyword>
<dbReference type="OrthoDB" id="5368388at2759"/>
<feature type="compositionally biased region" description="Polar residues" evidence="1">
    <location>
        <begin position="81"/>
        <end position="102"/>
    </location>
</feature>
<evidence type="ECO:0000256" key="1">
    <source>
        <dbReference type="SAM" id="MobiDB-lite"/>
    </source>
</evidence>
<dbReference type="Proteomes" id="UP000015464">
    <property type="component" value="Unassembled WGS sequence"/>
</dbReference>
<dbReference type="GeneID" id="25038868"/>
<protein>
    <submittedName>
        <fullName evidence="2">Uncharacterized protein</fullName>
    </submittedName>
</protein>
<evidence type="ECO:0000313" key="3">
    <source>
        <dbReference type="Proteomes" id="UP000015464"/>
    </source>
</evidence>
<accession>S9X8I6</accession>
<dbReference type="HOGENOM" id="CLU_2414539_0_0_1"/>